<dbReference type="Proteomes" id="UP001058974">
    <property type="component" value="Chromosome 5"/>
</dbReference>
<reference evidence="4 5" key="1">
    <citation type="journal article" date="2022" name="Nat. Genet.">
        <title>Improved pea reference genome and pan-genome highlight genomic features and evolutionary characteristics.</title>
        <authorList>
            <person name="Yang T."/>
            <person name="Liu R."/>
            <person name="Luo Y."/>
            <person name="Hu S."/>
            <person name="Wang D."/>
            <person name="Wang C."/>
            <person name="Pandey M.K."/>
            <person name="Ge S."/>
            <person name="Xu Q."/>
            <person name="Li N."/>
            <person name="Li G."/>
            <person name="Huang Y."/>
            <person name="Saxena R.K."/>
            <person name="Ji Y."/>
            <person name="Li M."/>
            <person name="Yan X."/>
            <person name="He Y."/>
            <person name="Liu Y."/>
            <person name="Wang X."/>
            <person name="Xiang C."/>
            <person name="Varshney R.K."/>
            <person name="Ding H."/>
            <person name="Gao S."/>
            <person name="Zong X."/>
        </authorList>
    </citation>
    <scope>NUCLEOTIDE SEQUENCE [LARGE SCALE GENOMIC DNA]</scope>
    <source>
        <strain evidence="4 5">cv. Zhongwan 6</strain>
    </source>
</reference>
<dbReference type="PANTHER" id="PTHR31569:SF4">
    <property type="entry name" value="SWIM-TYPE DOMAIN-CONTAINING PROTEIN"/>
    <property type="match status" value="1"/>
</dbReference>
<evidence type="ECO:0000313" key="5">
    <source>
        <dbReference type="Proteomes" id="UP001058974"/>
    </source>
</evidence>
<name>A0A9D4WXW5_PEA</name>
<evidence type="ECO:0000256" key="2">
    <source>
        <dbReference type="SAM" id="Phobius"/>
    </source>
</evidence>
<organism evidence="4 5">
    <name type="scientific">Pisum sativum</name>
    <name type="common">Garden pea</name>
    <name type="synonym">Lathyrus oleraceus</name>
    <dbReference type="NCBI Taxonomy" id="3888"/>
    <lineage>
        <taxon>Eukaryota</taxon>
        <taxon>Viridiplantae</taxon>
        <taxon>Streptophyta</taxon>
        <taxon>Embryophyta</taxon>
        <taxon>Tracheophyta</taxon>
        <taxon>Spermatophyta</taxon>
        <taxon>Magnoliopsida</taxon>
        <taxon>eudicotyledons</taxon>
        <taxon>Gunneridae</taxon>
        <taxon>Pentapetalae</taxon>
        <taxon>rosids</taxon>
        <taxon>fabids</taxon>
        <taxon>Fabales</taxon>
        <taxon>Fabaceae</taxon>
        <taxon>Papilionoideae</taxon>
        <taxon>50 kb inversion clade</taxon>
        <taxon>NPAAA clade</taxon>
        <taxon>Hologalegina</taxon>
        <taxon>IRL clade</taxon>
        <taxon>Fabeae</taxon>
        <taxon>Lathyrus</taxon>
    </lineage>
</organism>
<accession>A0A9D4WXW5</accession>
<evidence type="ECO:0000313" key="4">
    <source>
        <dbReference type="EMBL" id="KAI5409575.1"/>
    </source>
</evidence>
<proteinExistence type="predicted"/>
<dbReference type="Pfam" id="PF10551">
    <property type="entry name" value="MULE"/>
    <property type="match status" value="1"/>
</dbReference>
<feature type="domain" description="MULE transposase" evidence="3">
    <location>
        <begin position="1"/>
        <end position="94"/>
    </location>
</feature>
<dbReference type="AlphaFoldDB" id="A0A9D4WXW5"/>
<protein>
    <recommendedName>
        <fullName evidence="3">MULE transposase domain-containing protein</fullName>
    </recommendedName>
</protein>
<comment type="caution">
    <text evidence="4">The sequence shown here is derived from an EMBL/GenBank/DDBJ whole genome shotgun (WGS) entry which is preliminary data.</text>
</comment>
<feature type="transmembrane region" description="Helical" evidence="2">
    <location>
        <begin position="14"/>
        <end position="34"/>
    </location>
</feature>
<dbReference type="EMBL" id="JAMSHJ010000005">
    <property type="protein sequence ID" value="KAI5409575.1"/>
    <property type="molecule type" value="Genomic_DNA"/>
</dbReference>
<dbReference type="Gramene" id="Psat05G0512200-T1">
    <property type="protein sequence ID" value="KAI5409575.1"/>
    <property type="gene ID" value="KIW84_055122"/>
</dbReference>
<feature type="region of interest" description="Disordered" evidence="1">
    <location>
        <begin position="275"/>
        <end position="303"/>
    </location>
</feature>
<keyword evidence="2" id="KW-1133">Transmembrane helix</keyword>
<feature type="compositionally biased region" description="Basic residues" evidence="1">
    <location>
        <begin position="291"/>
        <end position="303"/>
    </location>
</feature>
<keyword evidence="2" id="KW-0472">Membrane</keyword>
<feature type="compositionally biased region" description="Low complexity" evidence="1">
    <location>
        <begin position="277"/>
        <end position="290"/>
    </location>
</feature>
<keyword evidence="5" id="KW-1185">Reference proteome</keyword>
<dbReference type="PANTHER" id="PTHR31569">
    <property type="entry name" value="SWIM-TYPE DOMAIN-CONTAINING PROTEIN"/>
    <property type="match status" value="1"/>
</dbReference>
<evidence type="ECO:0000259" key="3">
    <source>
        <dbReference type="Pfam" id="PF10551"/>
    </source>
</evidence>
<sequence>MDSTCKTNKYRKPLLEIVGMTSIELTFIVAFVYMEYEQTENFCWVLEKLKELFVKKDLCPQVILTDRDLALMKAIEIVFPMSINLLCRFHINKNVGAKCKQYVVNDMQKTIDTLWMKVLKQMLGNSIGDMVKSWKAMNNNLRKICGCTLRTSYGLPCACELERYALGGISIPIDVVHVHWRKLTMEVELEVGANDGSEVDMTCAIDELWKWFRSVDIIGKRALKSRAYELAYPTMTPLCPPPEKLKTKEGVKKKGKKPAEYDVYRDPSYHEYVDKALQSSQSQSQPSQTSKKLKLSKKQPQSKKHFTLQFPNHIRSYIKDVVNVISNGNCGFRVIASLHRYGEDGWSMVRRDLGSEIIYKDRSTLYDKLFYNRLSEVREYLMIESLVHSHQKNG</sequence>
<evidence type="ECO:0000256" key="1">
    <source>
        <dbReference type="SAM" id="MobiDB-lite"/>
    </source>
</evidence>
<gene>
    <name evidence="4" type="ORF">KIW84_055122</name>
</gene>
<keyword evidence="2" id="KW-0812">Transmembrane</keyword>
<dbReference type="InterPro" id="IPR052579">
    <property type="entry name" value="Zinc_finger_SWIM"/>
</dbReference>
<dbReference type="InterPro" id="IPR018289">
    <property type="entry name" value="MULE_transposase_dom"/>
</dbReference>